<evidence type="ECO:0000256" key="3">
    <source>
        <dbReference type="ARBA" id="ARBA00023026"/>
    </source>
</evidence>
<organism evidence="6 7">
    <name type="scientific">Neobacillus mesonae</name>
    <dbReference type="NCBI Taxonomy" id="1193713"/>
    <lineage>
        <taxon>Bacteria</taxon>
        <taxon>Bacillati</taxon>
        <taxon>Bacillota</taxon>
        <taxon>Bacilli</taxon>
        <taxon>Bacillales</taxon>
        <taxon>Bacillaceae</taxon>
        <taxon>Neobacillus</taxon>
    </lineage>
</organism>
<evidence type="ECO:0000256" key="4">
    <source>
        <dbReference type="ARBA" id="ARBA00093779"/>
    </source>
</evidence>
<keyword evidence="2" id="KW-0964">Secreted</keyword>
<dbReference type="KEGG" id="nmk:CHR53_02095"/>
<name>A0A3Q9QRT9_9BACI</name>
<keyword evidence="3" id="KW-0843">Virulence</keyword>
<evidence type="ECO:0008006" key="8">
    <source>
        <dbReference type="Google" id="ProtNLM"/>
    </source>
</evidence>
<dbReference type="OrthoDB" id="2941170at2"/>
<protein>
    <recommendedName>
        <fullName evidence="8">Chorismate synthase</fullName>
    </recommendedName>
</protein>
<evidence type="ECO:0000256" key="1">
    <source>
        <dbReference type="ARBA" id="ARBA00004613"/>
    </source>
</evidence>
<dbReference type="Proteomes" id="UP000282892">
    <property type="component" value="Chromosome"/>
</dbReference>
<comment type="similarity">
    <text evidence="4">Belongs to the EsxC family.</text>
</comment>
<proteinExistence type="inferred from homology"/>
<feature type="region of interest" description="Disordered" evidence="5">
    <location>
        <begin position="34"/>
        <end position="63"/>
    </location>
</feature>
<comment type="subcellular location">
    <subcellularLocation>
        <location evidence="1">Secreted</location>
    </subcellularLocation>
</comment>
<keyword evidence="7" id="KW-1185">Reference proteome</keyword>
<evidence type="ECO:0000256" key="2">
    <source>
        <dbReference type="ARBA" id="ARBA00022525"/>
    </source>
</evidence>
<accession>A0A3Q9QRT9</accession>
<reference evidence="6 7" key="1">
    <citation type="submission" date="2017-07" db="EMBL/GenBank/DDBJ databases">
        <title>The complete genome sequence of Bacillus mesonae strain H20-5, an efficient strain improving plant abiotic stress resistance.</title>
        <authorList>
            <person name="Kim S.Y."/>
            <person name="Song H."/>
            <person name="Sang M.K."/>
            <person name="Weon H.-Y."/>
            <person name="Song J."/>
        </authorList>
    </citation>
    <scope>NUCLEOTIDE SEQUENCE [LARGE SCALE GENOMIC DNA]</scope>
    <source>
        <strain evidence="6 7">H20-5</strain>
    </source>
</reference>
<dbReference type="RefSeq" id="WP_066390714.1">
    <property type="nucleotide sequence ID" value="NZ_CP022572.1"/>
</dbReference>
<dbReference type="AlphaFoldDB" id="A0A3Q9QRT9"/>
<gene>
    <name evidence="6" type="ORF">CHR53_02095</name>
</gene>
<evidence type="ECO:0000313" key="7">
    <source>
        <dbReference type="Proteomes" id="UP000282892"/>
    </source>
</evidence>
<dbReference type="STRING" id="1193713.GCA_001636315_02942"/>
<sequence>MFNWFKTGTEIKRDEYLKLYERLADAVSEHDKKVSEASSAYRSYTGTVPNLSNSKIPSNDFDNSREKLNAKLQRYFQQDQDKRSSLVTAKNQAYSRYVYYKNLAIHEAQEKARKEREERERAKKR</sequence>
<dbReference type="EMBL" id="CP022572">
    <property type="protein sequence ID" value="AZU60152.1"/>
    <property type="molecule type" value="Genomic_DNA"/>
</dbReference>
<evidence type="ECO:0000313" key="6">
    <source>
        <dbReference type="EMBL" id="AZU60152.1"/>
    </source>
</evidence>
<feature type="compositionally biased region" description="Polar residues" evidence="5">
    <location>
        <begin position="36"/>
        <end position="61"/>
    </location>
</feature>
<evidence type="ECO:0000256" key="5">
    <source>
        <dbReference type="SAM" id="MobiDB-lite"/>
    </source>
</evidence>
<dbReference type="Pfam" id="PF26323">
    <property type="entry name" value="EsxC"/>
    <property type="match status" value="1"/>
</dbReference>
<dbReference type="InterPro" id="IPR058928">
    <property type="entry name" value="EsxC"/>
</dbReference>